<keyword evidence="3" id="KW-1185">Reference proteome</keyword>
<protein>
    <submittedName>
        <fullName evidence="2">Uncharacterized protein</fullName>
    </submittedName>
</protein>
<accession>A0A0C2YXZ7</accession>
<feature type="region of interest" description="Disordered" evidence="1">
    <location>
        <begin position="176"/>
        <end position="199"/>
    </location>
</feature>
<dbReference type="EMBL" id="KN831771">
    <property type="protein sequence ID" value="KIM45827.1"/>
    <property type="molecule type" value="Genomic_DNA"/>
</dbReference>
<organism evidence="2 3">
    <name type="scientific">Hebeloma cylindrosporum</name>
    <dbReference type="NCBI Taxonomy" id="76867"/>
    <lineage>
        <taxon>Eukaryota</taxon>
        <taxon>Fungi</taxon>
        <taxon>Dikarya</taxon>
        <taxon>Basidiomycota</taxon>
        <taxon>Agaricomycotina</taxon>
        <taxon>Agaricomycetes</taxon>
        <taxon>Agaricomycetidae</taxon>
        <taxon>Agaricales</taxon>
        <taxon>Agaricineae</taxon>
        <taxon>Hymenogastraceae</taxon>
        <taxon>Hebeloma</taxon>
    </lineage>
</organism>
<evidence type="ECO:0000313" key="3">
    <source>
        <dbReference type="Proteomes" id="UP000053424"/>
    </source>
</evidence>
<sequence length="199" mass="21771">MSLARCARRRIPSVRCFAHRNASTQAQTAPAPSKPNSSTPSTSSKVLSHTTLPPAKMRALVALYHQAETWITPENLLDKIDEAFVPATSTDLLDALGQRAVSYEEIEKARRSMALSPKMAVWEKGGNAFVDTRPKTAKSWSDNREKREMKVIEALYGVVTTADARVMPGLEVFEEKASVGESQPGADVQDILSEASDKL</sequence>
<dbReference type="AlphaFoldDB" id="A0A0C2YXZ7"/>
<gene>
    <name evidence="2" type="ORF">M413DRAFT_23647</name>
</gene>
<evidence type="ECO:0000313" key="2">
    <source>
        <dbReference type="EMBL" id="KIM45827.1"/>
    </source>
</evidence>
<feature type="compositionally biased region" description="Low complexity" evidence="1">
    <location>
        <begin position="28"/>
        <end position="45"/>
    </location>
</feature>
<dbReference type="HOGENOM" id="CLU_113797_0_0_1"/>
<reference evidence="2 3" key="1">
    <citation type="submission" date="2014-04" db="EMBL/GenBank/DDBJ databases">
        <authorList>
            <consortium name="DOE Joint Genome Institute"/>
            <person name="Kuo A."/>
            <person name="Gay G."/>
            <person name="Dore J."/>
            <person name="Kohler A."/>
            <person name="Nagy L.G."/>
            <person name="Floudas D."/>
            <person name="Copeland A."/>
            <person name="Barry K.W."/>
            <person name="Cichocki N."/>
            <person name="Veneault-Fourrey C."/>
            <person name="LaButti K."/>
            <person name="Lindquist E.A."/>
            <person name="Lipzen A."/>
            <person name="Lundell T."/>
            <person name="Morin E."/>
            <person name="Murat C."/>
            <person name="Sun H."/>
            <person name="Tunlid A."/>
            <person name="Henrissat B."/>
            <person name="Grigoriev I.V."/>
            <person name="Hibbett D.S."/>
            <person name="Martin F."/>
            <person name="Nordberg H.P."/>
            <person name="Cantor M.N."/>
            <person name="Hua S.X."/>
        </authorList>
    </citation>
    <scope>NUCLEOTIDE SEQUENCE [LARGE SCALE GENOMIC DNA]</scope>
    <source>
        <strain evidence="3">h7</strain>
    </source>
</reference>
<dbReference type="Proteomes" id="UP000053424">
    <property type="component" value="Unassembled WGS sequence"/>
</dbReference>
<reference evidence="3" key="2">
    <citation type="submission" date="2015-01" db="EMBL/GenBank/DDBJ databases">
        <title>Evolutionary Origins and Diversification of the Mycorrhizal Mutualists.</title>
        <authorList>
            <consortium name="DOE Joint Genome Institute"/>
            <consortium name="Mycorrhizal Genomics Consortium"/>
            <person name="Kohler A."/>
            <person name="Kuo A."/>
            <person name="Nagy L.G."/>
            <person name="Floudas D."/>
            <person name="Copeland A."/>
            <person name="Barry K.W."/>
            <person name="Cichocki N."/>
            <person name="Veneault-Fourrey C."/>
            <person name="LaButti K."/>
            <person name="Lindquist E.A."/>
            <person name="Lipzen A."/>
            <person name="Lundell T."/>
            <person name="Morin E."/>
            <person name="Murat C."/>
            <person name="Riley R."/>
            <person name="Ohm R."/>
            <person name="Sun H."/>
            <person name="Tunlid A."/>
            <person name="Henrissat B."/>
            <person name="Grigoriev I.V."/>
            <person name="Hibbett D.S."/>
            <person name="Martin F."/>
        </authorList>
    </citation>
    <scope>NUCLEOTIDE SEQUENCE [LARGE SCALE GENOMIC DNA]</scope>
    <source>
        <strain evidence="3">h7</strain>
    </source>
</reference>
<name>A0A0C2YXZ7_HEBCY</name>
<dbReference type="OrthoDB" id="5597211at2759"/>
<feature type="region of interest" description="Disordered" evidence="1">
    <location>
        <begin position="17"/>
        <end position="49"/>
    </location>
</feature>
<proteinExistence type="predicted"/>
<evidence type="ECO:0000256" key="1">
    <source>
        <dbReference type="SAM" id="MobiDB-lite"/>
    </source>
</evidence>